<dbReference type="InterPro" id="IPR009057">
    <property type="entry name" value="Homeodomain-like_sf"/>
</dbReference>
<dbReference type="InterPro" id="IPR058031">
    <property type="entry name" value="AAA_lid_NorR"/>
</dbReference>
<reference evidence="8 9" key="1">
    <citation type="journal article" date="2002" name="Nature">
        <title>Comparison of the genomes of two Xanthomonas pathogens with differing host specificities.</title>
        <authorList>
            <person name="da Silva A.C."/>
            <person name="Ferro J.A."/>
            <person name="Reinach F.C."/>
            <person name="Farah C.S."/>
            <person name="Furlan L.R."/>
            <person name="Quaggio R.B."/>
            <person name="Monteiro-Vitorello C.B."/>
            <person name="Van Sluys M.A."/>
            <person name="Almeida N.F."/>
            <person name="Alves L.M."/>
            <person name="do Amaral A.M."/>
            <person name="Bertolini M.C."/>
            <person name="Camargo L.E."/>
            <person name="Camarotte G."/>
            <person name="Cannavan F."/>
            <person name="Cardozo J."/>
            <person name="Chambergo F."/>
            <person name="Ciapina L.P."/>
            <person name="Cicarelli R.M."/>
            <person name="Coutinho L.L."/>
            <person name="Cursino-Santos J.R."/>
            <person name="El-Dorry H."/>
            <person name="Faria J.B."/>
            <person name="Ferreira A.J."/>
            <person name="Ferreira R.C."/>
            <person name="Ferro M.I."/>
            <person name="Formighieri E.F."/>
            <person name="Franco M.C."/>
            <person name="Greggio C.C."/>
            <person name="Gruber A."/>
            <person name="Katsuyama A.M."/>
            <person name="Kishi L.T."/>
            <person name="Leite R.P."/>
            <person name="Lemos E.G."/>
            <person name="Lemos M.V."/>
            <person name="Locali E.C."/>
            <person name="Machado M.A."/>
            <person name="Madeira A.M."/>
            <person name="Martinez-Rossi N.M."/>
            <person name="Martins E.C."/>
            <person name="Meidanis J."/>
            <person name="Menck C.F."/>
            <person name="Miyaki C.Y."/>
            <person name="Moon D.H."/>
            <person name="Moreira L.M."/>
            <person name="Novo M.T."/>
            <person name="Okura V.K."/>
            <person name="Oliveira M.C."/>
            <person name="Oliveira V.R."/>
            <person name="Pereira H.A."/>
            <person name="Rossi A."/>
            <person name="Sena J.A."/>
            <person name="Silva C."/>
            <person name="de Souza R.F."/>
            <person name="Spinola L.A."/>
            <person name="Takita M.A."/>
            <person name="Tamura R.E."/>
            <person name="Teixeira E.C."/>
            <person name="Tezza R.I."/>
            <person name="Trindade dos Santos M."/>
            <person name="Truffi D."/>
            <person name="Tsai S.M."/>
            <person name="White F.F."/>
            <person name="Setubal J.C."/>
            <person name="Kitajima J.P."/>
        </authorList>
    </citation>
    <scope>NUCLEOTIDE SEQUENCE [LARGE SCALE GENOMIC DNA]</scope>
    <source>
        <strain evidence="8 9">306</strain>
    </source>
</reference>
<dbReference type="PRINTS" id="PR00032">
    <property type="entry name" value="HTHARAC"/>
</dbReference>
<dbReference type="InterPro" id="IPR018062">
    <property type="entry name" value="HTH_AraC-typ_CS"/>
</dbReference>
<evidence type="ECO:0000313" key="8">
    <source>
        <dbReference type="EMBL" id="AAM37871.1"/>
    </source>
</evidence>
<dbReference type="Gene3D" id="1.10.8.60">
    <property type="match status" value="1"/>
</dbReference>
<dbReference type="PROSITE" id="PS50045">
    <property type="entry name" value="SIGMA54_INTERACT_4"/>
    <property type="match status" value="1"/>
</dbReference>
<keyword evidence="4" id="KW-0238">DNA-binding</keyword>
<evidence type="ECO:0000259" key="6">
    <source>
        <dbReference type="PROSITE" id="PS01124"/>
    </source>
</evidence>
<dbReference type="InterPro" id="IPR018060">
    <property type="entry name" value="HTH_AraC"/>
</dbReference>
<dbReference type="GO" id="GO:0005524">
    <property type="term" value="F:ATP binding"/>
    <property type="evidence" value="ECO:0007669"/>
    <property type="project" value="UniProtKB-KW"/>
</dbReference>
<evidence type="ECO:0000259" key="7">
    <source>
        <dbReference type="PROSITE" id="PS50045"/>
    </source>
</evidence>
<dbReference type="PANTHER" id="PTHR32071">
    <property type="entry name" value="TRANSCRIPTIONAL REGULATORY PROTEIN"/>
    <property type="match status" value="1"/>
</dbReference>
<accession>A0AAI8ESM6</accession>
<dbReference type="SMART" id="SM00342">
    <property type="entry name" value="HTH_ARAC"/>
    <property type="match status" value="1"/>
</dbReference>
<dbReference type="InterPro" id="IPR020449">
    <property type="entry name" value="Tscrpt_reg_AraC-type_HTH"/>
</dbReference>
<dbReference type="GO" id="GO:0003700">
    <property type="term" value="F:DNA-binding transcription factor activity"/>
    <property type="evidence" value="ECO:0007669"/>
    <property type="project" value="InterPro"/>
</dbReference>
<feature type="domain" description="Sigma-54 factor interaction" evidence="7">
    <location>
        <begin position="153"/>
        <end position="357"/>
    </location>
</feature>
<proteinExistence type="predicted"/>
<protein>
    <submittedName>
        <fullName evidence="8">Transcriptional regulator</fullName>
    </submittedName>
</protein>
<dbReference type="InterPro" id="IPR002078">
    <property type="entry name" value="Sigma_54_int"/>
</dbReference>
<name>A0AAI8ESM6_XANAC</name>
<dbReference type="Pfam" id="PF12833">
    <property type="entry name" value="HTH_18"/>
    <property type="match status" value="1"/>
</dbReference>
<organism evidence="8 9">
    <name type="scientific">Xanthomonas axonopodis pv. citri (strain 306)</name>
    <dbReference type="NCBI Taxonomy" id="190486"/>
    <lineage>
        <taxon>Bacteria</taxon>
        <taxon>Pseudomonadati</taxon>
        <taxon>Pseudomonadota</taxon>
        <taxon>Gammaproteobacteria</taxon>
        <taxon>Lysobacterales</taxon>
        <taxon>Lysobacteraceae</taxon>
        <taxon>Xanthomonas</taxon>
    </lineage>
</organism>
<dbReference type="SUPFAM" id="SSF52540">
    <property type="entry name" value="P-loop containing nucleoside triphosphate hydrolases"/>
    <property type="match status" value="1"/>
</dbReference>
<evidence type="ECO:0000256" key="2">
    <source>
        <dbReference type="ARBA" id="ARBA00022840"/>
    </source>
</evidence>
<gene>
    <name evidence="8" type="ordered locus">XAC3026</name>
</gene>
<dbReference type="Gene3D" id="3.40.50.300">
    <property type="entry name" value="P-loop containing nucleotide triphosphate hydrolases"/>
    <property type="match status" value="1"/>
</dbReference>
<evidence type="ECO:0000256" key="1">
    <source>
        <dbReference type="ARBA" id="ARBA00022741"/>
    </source>
</evidence>
<evidence type="ECO:0000313" key="9">
    <source>
        <dbReference type="Proteomes" id="UP000000576"/>
    </source>
</evidence>
<keyword evidence="1" id="KW-0547">Nucleotide-binding</keyword>
<evidence type="ECO:0000256" key="4">
    <source>
        <dbReference type="ARBA" id="ARBA00023125"/>
    </source>
</evidence>
<dbReference type="Gene3D" id="1.10.10.60">
    <property type="entry name" value="Homeodomain-like"/>
    <property type="match status" value="2"/>
</dbReference>
<keyword evidence="3" id="KW-0805">Transcription regulation</keyword>
<dbReference type="PROSITE" id="PS00041">
    <property type="entry name" value="HTH_ARAC_FAMILY_1"/>
    <property type="match status" value="1"/>
</dbReference>
<dbReference type="Pfam" id="PF25601">
    <property type="entry name" value="AAA_lid_14"/>
    <property type="match status" value="1"/>
</dbReference>
<dbReference type="PROSITE" id="PS01124">
    <property type="entry name" value="HTH_ARAC_FAMILY_2"/>
    <property type="match status" value="1"/>
</dbReference>
<dbReference type="KEGG" id="xac:XAC3026"/>
<keyword evidence="5" id="KW-0804">Transcription</keyword>
<dbReference type="Proteomes" id="UP000000576">
    <property type="component" value="Chromosome"/>
</dbReference>
<feature type="domain" description="HTH araC/xylS-type" evidence="6">
    <location>
        <begin position="431"/>
        <end position="530"/>
    </location>
</feature>
<dbReference type="Pfam" id="PF14532">
    <property type="entry name" value="Sigma54_activ_2"/>
    <property type="match status" value="1"/>
</dbReference>
<dbReference type="GO" id="GO:0043565">
    <property type="term" value="F:sequence-specific DNA binding"/>
    <property type="evidence" value="ECO:0007669"/>
    <property type="project" value="InterPro"/>
</dbReference>
<evidence type="ECO:0000256" key="5">
    <source>
        <dbReference type="ARBA" id="ARBA00023163"/>
    </source>
</evidence>
<sequence>MPTVWSGMARLGSGRLPSAPVDQVESIMEKQVFDVVQRAYFSGDPLEKMLGKIAAQLSQSAITNGAVCEFVAVEHHGPPGPVLAEIQPPPTQCFPVQHGRQVLGTLNVTPAQERMTPEAMTLCQQIAKYCAYLIKRDAARAFAQDRFGRALSIVGVSEEVLTIDEFVEHGAYSRLPVIVRGEFGTEKETVAVLLHAAAHWREGPFVAIDCAAPGDAPAAWFKRGAGGTLFLQSVDELDDALQRQLAGQLCGLGGPWSAVDGEDSPRVVASTTADLSRRVRAGRFSRALLSQLDVLSIELTPLRKRRTDIGFHVEHVLDRHGLDHGQVVTEVLMDALTHYSWPENLQELERVVLRLAVMTAGRPIGSADIQRHAPRLLEGRVKGAQHDACATMSQPADLPAEPTPPGTPVDWIDGLPHRPGQRLATLHDALRRALVHLGEHYAEPLTLGDLARQAHVSQSHLGFLFRDELGTPFKPMLQQLRIEKAKELLHQQRKLRITEVALKVGFGDLSHFEKSFRRLAGVSPREFRRVYGQD</sequence>
<evidence type="ECO:0000256" key="3">
    <source>
        <dbReference type="ARBA" id="ARBA00023015"/>
    </source>
</evidence>
<keyword evidence="2" id="KW-0067">ATP-binding</keyword>
<dbReference type="SUPFAM" id="SSF46689">
    <property type="entry name" value="Homeodomain-like"/>
    <property type="match status" value="2"/>
</dbReference>
<dbReference type="EMBL" id="AE008923">
    <property type="protein sequence ID" value="AAM37871.1"/>
    <property type="molecule type" value="Genomic_DNA"/>
</dbReference>
<dbReference type="InterPro" id="IPR027417">
    <property type="entry name" value="P-loop_NTPase"/>
</dbReference>
<dbReference type="AlphaFoldDB" id="A0AAI8ESM6"/>